<reference evidence="2" key="1">
    <citation type="journal article" date="2019" name="Int. J. Syst. Evol. Microbiol.">
        <title>The Global Catalogue of Microorganisms (GCM) 10K type strain sequencing project: providing services to taxonomists for standard genome sequencing and annotation.</title>
        <authorList>
            <consortium name="The Broad Institute Genomics Platform"/>
            <consortium name="The Broad Institute Genome Sequencing Center for Infectious Disease"/>
            <person name="Wu L."/>
            <person name="Ma J."/>
        </authorList>
    </citation>
    <scope>NUCLEOTIDE SEQUENCE [LARGE SCALE GENOMIC DNA]</scope>
    <source>
        <strain evidence="2">CCUG 61889</strain>
    </source>
</reference>
<proteinExistence type="predicted"/>
<dbReference type="Proteomes" id="UP001595752">
    <property type="component" value="Unassembled WGS sequence"/>
</dbReference>
<dbReference type="RefSeq" id="WP_377918281.1">
    <property type="nucleotide sequence ID" value="NZ_JBHRZT010000072.1"/>
</dbReference>
<evidence type="ECO:0000313" key="1">
    <source>
        <dbReference type="EMBL" id="MFC3885899.1"/>
    </source>
</evidence>
<sequence>MDLNQYMLPLPLKKYLSEFGGNMPNVTNYSLNAARELYKQYSHFYHIDDIEFSKAAINCLEKAKDEIHFKFLLKDTIEENKRLILIDQNISRDMVERKLRELLRCYSLCIKTNDAEVNFARMQGSILAYCELLGYDQEKMRDDLERMHSLRLK</sequence>
<comment type="caution">
    <text evidence="1">The sequence shown here is derived from an EMBL/GenBank/DDBJ whole genome shotgun (WGS) entry which is preliminary data.</text>
</comment>
<keyword evidence="2" id="KW-1185">Reference proteome</keyword>
<dbReference type="EMBL" id="JBHRZT010000072">
    <property type="protein sequence ID" value="MFC3885899.1"/>
    <property type="molecule type" value="Genomic_DNA"/>
</dbReference>
<name>A0ABV8B9R6_9BACI</name>
<accession>A0ABV8B9R6</accession>
<organism evidence="1 2">
    <name type="scientific">Bacillus songklensis</name>
    <dbReference type="NCBI Taxonomy" id="1069116"/>
    <lineage>
        <taxon>Bacteria</taxon>
        <taxon>Bacillati</taxon>
        <taxon>Bacillota</taxon>
        <taxon>Bacilli</taxon>
        <taxon>Bacillales</taxon>
        <taxon>Bacillaceae</taxon>
        <taxon>Bacillus</taxon>
    </lineage>
</organism>
<gene>
    <name evidence="1" type="ORF">ACFOU2_21445</name>
</gene>
<evidence type="ECO:0000313" key="2">
    <source>
        <dbReference type="Proteomes" id="UP001595752"/>
    </source>
</evidence>
<protein>
    <submittedName>
        <fullName evidence="1">Uncharacterized protein</fullName>
    </submittedName>
</protein>